<dbReference type="AlphaFoldDB" id="A0A2V3A8R9"/>
<dbReference type="RefSeq" id="WP_110063381.1">
    <property type="nucleotide sequence ID" value="NZ_QGTW01000001.1"/>
</dbReference>
<accession>A0A2V3A8R9</accession>
<gene>
    <name evidence="1" type="ORF">DFO73_101725</name>
</gene>
<evidence type="ECO:0000313" key="1">
    <source>
        <dbReference type="EMBL" id="PWW32460.1"/>
    </source>
</evidence>
<dbReference type="Gene3D" id="1.20.1260.10">
    <property type="match status" value="1"/>
</dbReference>
<evidence type="ECO:0000313" key="2">
    <source>
        <dbReference type="Proteomes" id="UP000247150"/>
    </source>
</evidence>
<reference evidence="1 2" key="1">
    <citation type="submission" date="2018-05" db="EMBL/GenBank/DDBJ databases">
        <title>Freshwater and sediment microbial communities from various areas in North America, analyzing microbe dynamics in response to fracking.</title>
        <authorList>
            <person name="Lamendella R."/>
        </authorList>
    </citation>
    <scope>NUCLEOTIDE SEQUENCE [LARGE SCALE GENOMIC DNA]</scope>
    <source>
        <strain evidence="1 2">15_TX</strain>
    </source>
</reference>
<dbReference type="InterPro" id="IPR021617">
    <property type="entry name" value="DUF3231"/>
</dbReference>
<dbReference type="Pfam" id="PF11553">
    <property type="entry name" value="DUF3231"/>
    <property type="match status" value="1"/>
</dbReference>
<organism evidence="1 2">
    <name type="scientific">Cytobacillus oceanisediminis</name>
    <dbReference type="NCBI Taxonomy" id="665099"/>
    <lineage>
        <taxon>Bacteria</taxon>
        <taxon>Bacillati</taxon>
        <taxon>Bacillota</taxon>
        <taxon>Bacilli</taxon>
        <taxon>Bacillales</taxon>
        <taxon>Bacillaceae</taxon>
        <taxon>Cytobacillus</taxon>
    </lineage>
</organism>
<dbReference type="Proteomes" id="UP000247150">
    <property type="component" value="Unassembled WGS sequence"/>
</dbReference>
<sequence length="181" mass="19969">MNIQKMIRSVVMGILSGNPQDEPMHYGEVISTWTHLLTNNGLIAGYQSFFNHTGDQDLKKLIEEAIQGLKNENNQLQELLKANGIGLPPAPPDRPNANLESIPVGARFTDPEISASISKDVAAGLVTCSQVMGQSIREDIAMMYGQFHVAKAQFGLKMLKLNKEKGWLIPPPLHYNQSKDC</sequence>
<dbReference type="InterPro" id="IPR012347">
    <property type="entry name" value="Ferritin-like"/>
</dbReference>
<name>A0A2V3A8R9_9BACI</name>
<dbReference type="EMBL" id="QGTW01000001">
    <property type="protein sequence ID" value="PWW32460.1"/>
    <property type="molecule type" value="Genomic_DNA"/>
</dbReference>
<dbReference type="OrthoDB" id="1934429at2"/>
<protein>
    <submittedName>
        <fullName evidence="1">Uncharacterized protein DUF3231</fullName>
    </submittedName>
</protein>
<comment type="caution">
    <text evidence="1">The sequence shown here is derived from an EMBL/GenBank/DDBJ whole genome shotgun (WGS) entry which is preliminary data.</text>
</comment>
<proteinExistence type="predicted"/>